<feature type="transmembrane region" description="Helical" evidence="2">
    <location>
        <begin position="366"/>
        <end position="392"/>
    </location>
</feature>
<feature type="region of interest" description="Disordered" evidence="1">
    <location>
        <begin position="198"/>
        <end position="218"/>
    </location>
</feature>
<keyword evidence="2" id="KW-0472">Membrane</keyword>
<sequence length="428" mass="47406">MKRKKKSAPTAAVVPASLPAELLSQLRGMQFGLIMLSIAIFVGVVNSQFHKLNTALTQALQIREVMSRWPALRQQIYLDSIIPVAGDFASLSAIGVMQMNNPPPIELWFQGYAELQPEQLWAYAAWQFDADLSLSNRSLASFEDLWDALRRGVVVSGPNIKFPSNIQERNCKVRVRRSFSGVEADSYIHSMCFKARSEPPDDDYPPASTRLSKPHAPSGVDKNQVIDLILELGPTRYEPRRDVQITIPFELVQAPIDPYALQKMYPAWRSGTYAAAFHELAEVSDGFQDFDIDEAIQRVKALHSASDQAVDLFGLKLPREGAIFGAMVILACVQAYFLILLHDLLRRIQKSNQKPDHAAWFGLHPSASMLAATLISAAALPLSAAAALAWTLEKVNPAALAAAFISACLSLFVGLALWRLHRFIRTLN</sequence>
<organism evidence="3 4">
    <name type="scientific">Achromobacter aegrifaciens</name>
    <dbReference type="NCBI Taxonomy" id="1287736"/>
    <lineage>
        <taxon>Bacteria</taxon>
        <taxon>Pseudomonadati</taxon>
        <taxon>Pseudomonadota</taxon>
        <taxon>Betaproteobacteria</taxon>
        <taxon>Burkholderiales</taxon>
        <taxon>Alcaligenaceae</taxon>
        <taxon>Achromobacter</taxon>
    </lineage>
</organism>
<accession>A0ABU2DK77</accession>
<evidence type="ECO:0000256" key="2">
    <source>
        <dbReference type="SAM" id="Phobius"/>
    </source>
</evidence>
<proteinExistence type="predicted"/>
<evidence type="ECO:0000313" key="3">
    <source>
        <dbReference type="EMBL" id="MDR7948453.1"/>
    </source>
</evidence>
<evidence type="ECO:0000313" key="4">
    <source>
        <dbReference type="Proteomes" id="UP001264156"/>
    </source>
</evidence>
<keyword evidence="4" id="KW-1185">Reference proteome</keyword>
<keyword evidence="2" id="KW-1133">Transmembrane helix</keyword>
<feature type="transmembrane region" description="Helical" evidence="2">
    <location>
        <begin position="398"/>
        <end position="418"/>
    </location>
</feature>
<name>A0ABU2DK77_ACHAE</name>
<dbReference type="Proteomes" id="UP001264156">
    <property type="component" value="Unassembled WGS sequence"/>
</dbReference>
<gene>
    <name evidence="3" type="ORF">RIU57_25260</name>
</gene>
<evidence type="ECO:0000256" key="1">
    <source>
        <dbReference type="SAM" id="MobiDB-lite"/>
    </source>
</evidence>
<comment type="caution">
    <text evidence="3">The sequence shown here is derived from an EMBL/GenBank/DDBJ whole genome shotgun (WGS) entry which is preliminary data.</text>
</comment>
<keyword evidence="2" id="KW-0812">Transmembrane</keyword>
<evidence type="ECO:0008006" key="5">
    <source>
        <dbReference type="Google" id="ProtNLM"/>
    </source>
</evidence>
<feature type="transmembrane region" description="Helical" evidence="2">
    <location>
        <begin position="29"/>
        <end position="49"/>
    </location>
</feature>
<reference evidence="4" key="1">
    <citation type="submission" date="2023-07" db="EMBL/GenBank/DDBJ databases">
        <title>Glyphosate-induced phosphonatase operons in soil bacteria of genus Achromobacter.</title>
        <authorList>
            <person name="Epiktetov D.O."/>
            <person name="Sviridov A.V."/>
            <person name="Tarlachkov S.V."/>
            <person name="Shushkova T.V."/>
            <person name="Toropygin I.Y."/>
            <person name="Leontievsky A."/>
        </authorList>
    </citation>
    <scope>NUCLEOTIDE SEQUENCE [LARGE SCALE GENOMIC DNA]</scope>
    <source>
        <strain evidence="4">Kg 16</strain>
    </source>
</reference>
<feature type="transmembrane region" description="Helical" evidence="2">
    <location>
        <begin position="322"/>
        <end position="345"/>
    </location>
</feature>
<protein>
    <recommendedName>
        <fullName evidence="5">MacB-like periplasmic core domain-containing protein</fullName>
    </recommendedName>
</protein>
<dbReference type="EMBL" id="JAVKVN010000011">
    <property type="protein sequence ID" value="MDR7948453.1"/>
    <property type="molecule type" value="Genomic_DNA"/>
</dbReference>
<dbReference type="RefSeq" id="WP_192352061.1">
    <property type="nucleotide sequence ID" value="NZ_DAMAOJ010000052.1"/>
</dbReference>